<dbReference type="Pfam" id="PF02602">
    <property type="entry name" value="HEM4"/>
    <property type="match status" value="1"/>
</dbReference>
<dbReference type="STRING" id="1156985.SAMN04488118_11485"/>
<dbReference type="CDD" id="cd06578">
    <property type="entry name" value="HemD"/>
    <property type="match status" value="1"/>
</dbReference>
<dbReference type="Proteomes" id="UP000198767">
    <property type="component" value="Unassembled WGS sequence"/>
</dbReference>
<keyword evidence="3" id="KW-1185">Reference proteome</keyword>
<dbReference type="GO" id="GO:0033014">
    <property type="term" value="P:tetrapyrrole biosynthetic process"/>
    <property type="evidence" value="ECO:0007669"/>
    <property type="project" value="InterPro"/>
</dbReference>
<dbReference type="RefSeq" id="WP_090220943.1">
    <property type="nucleotide sequence ID" value="NZ_CANLDO010000014.1"/>
</dbReference>
<accession>A0A1G5RER6</accession>
<dbReference type="OrthoDB" id="7204250at2"/>
<dbReference type="EMBL" id="FMWG01000014">
    <property type="protein sequence ID" value="SCZ72553.1"/>
    <property type="molecule type" value="Genomic_DNA"/>
</dbReference>
<evidence type="ECO:0000313" key="3">
    <source>
        <dbReference type="Proteomes" id="UP000198767"/>
    </source>
</evidence>
<dbReference type="InterPro" id="IPR003754">
    <property type="entry name" value="4pyrrol_synth_uPrphyn_synth"/>
</dbReference>
<proteinExistence type="predicted"/>
<dbReference type="AlphaFoldDB" id="A0A1G5RER6"/>
<dbReference type="Gene3D" id="3.40.50.10090">
    <property type="match status" value="2"/>
</dbReference>
<reference evidence="2 3" key="1">
    <citation type="submission" date="2016-10" db="EMBL/GenBank/DDBJ databases">
        <authorList>
            <person name="de Groot N.N."/>
        </authorList>
    </citation>
    <scope>NUCLEOTIDE SEQUENCE [LARGE SCALE GENOMIC DNA]</scope>
    <source>
        <strain evidence="2 3">U95</strain>
    </source>
</reference>
<sequence length="239" mass="26005">MTVLLLTRPKDASARFWSQFTADEQASWQSIVSPLLQIVAKEVSIDLSGYAGVVFTSAHAVEITSQKTMQRGLAFCVGRHTTDRAVEFGWDAYCFGANVDGFVRALDPVQGPLLHLRGQHTRGDLCNRLQNQGQLSEETIVYDQRYCSFSAAAQRALEAEVPVIAPIFSPRTAEQFVKLCSAAQNLYLVAMSEAVAEPLSALDAKDLIVAQDPTAAAMAEGVRLVAMRLARVEGNKTAQ</sequence>
<dbReference type="InterPro" id="IPR036108">
    <property type="entry name" value="4pyrrol_syn_uPrphyn_synt_sf"/>
</dbReference>
<evidence type="ECO:0000259" key="1">
    <source>
        <dbReference type="Pfam" id="PF02602"/>
    </source>
</evidence>
<gene>
    <name evidence="2" type="ORF">SAMN04488118_11485</name>
</gene>
<dbReference type="GO" id="GO:0004852">
    <property type="term" value="F:uroporphyrinogen-III synthase activity"/>
    <property type="evidence" value="ECO:0007669"/>
    <property type="project" value="InterPro"/>
</dbReference>
<evidence type="ECO:0000313" key="2">
    <source>
        <dbReference type="EMBL" id="SCZ72553.1"/>
    </source>
</evidence>
<name>A0A1G5RER6_9RHOB</name>
<organism evidence="2 3">
    <name type="scientific">Epibacterium ulvae</name>
    <dbReference type="NCBI Taxonomy" id="1156985"/>
    <lineage>
        <taxon>Bacteria</taxon>
        <taxon>Pseudomonadati</taxon>
        <taxon>Pseudomonadota</taxon>
        <taxon>Alphaproteobacteria</taxon>
        <taxon>Rhodobacterales</taxon>
        <taxon>Roseobacteraceae</taxon>
        <taxon>Epibacterium</taxon>
    </lineage>
</organism>
<protein>
    <submittedName>
        <fullName evidence="2">Uroporphyrinogen-III synthase</fullName>
    </submittedName>
</protein>
<dbReference type="SUPFAM" id="SSF69618">
    <property type="entry name" value="HemD-like"/>
    <property type="match status" value="1"/>
</dbReference>
<feature type="domain" description="Tetrapyrrole biosynthesis uroporphyrinogen III synthase" evidence="1">
    <location>
        <begin position="24"/>
        <end position="219"/>
    </location>
</feature>